<protein>
    <submittedName>
        <fullName evidence="2">Uncharacterized protein</fullName>
    </submittedName>
</protein>
<dbReference type="Proteomes" id="UP001151760">
    <property type="component" value="Unassembled WGS sequence"/>
</dbReference>
<feature type="region of interest" description="Disordered" evidence="1">
    <location>
        <begin position="50"/>
        <end position="83"/>
    </location>
</feature>
<dbReference type="EMBL" id="BQNB010011697">
    <property type="protein sequence ID" value="GJS93972.1"/>
    <property type="molecule type" value="Genomic_DNA"/>
</dbReference>
<feature type="compositionally biased region" description="Basic and acidic residues" evidence="1">
    <location>
        <begin position="62"/>
        <end position="83"/>
    </location>
</feature>
<gene>
    <name evidence="2" type="ORF">Tco_0800940</name>
</gene>
<proteinExistence type="predicted"/>
<reference evidence="2" key="1">
    <citation type="journal article" date="2022" name="Int. J. Mol. Sci.">
        <title>Draft Genome of Tanacetum Coccineum: Genomic Comparison of Closely Related Tanacetum-Family Plants.</title>
        <authorList>
            <person name="Yamashiro T."/>
            <person name="Shiraishi A."/>
            <person name="Nakayama K."/>
            <person name="Satake H."/>
        </authorList>
    </citation>
    <scope>NUCLEOTIDE SEQUENCE</scope>
</reference>
<organism evidence="2 3">
    <name type="scientific">Tanacetum coccineum</name>
    <dbReference type="NCBI Taxonomy" id="301880"/>
    <lineage>
        <taxon>Eukaryota</taxon>
        <taxon>Viridiplantae</taxon>
        <taxon>Streptophyta</taxon>
        <taxon>Embryophyta</taxon>
        <taxon>Tracheophyta</taxon>
        <taxon>Spermatophyta</taxon>
        <taxon>Magnoliopsida</taxon>
        <taxon>eudicotyledons</taxon>
        <taxon>Gunneridae</taxon>
        <taxon>Pentapetalae</taxon>
        <taxon>asterids</taxon>
        <taxon>campanulids</taxon>
        <taxon>Asterales</taxon>
        <taxon>Asteraceae</taxon>
        <taxon>Asteroideae</taxon>
        <taxon>Anthemideae</taxon>
        <taxon>Anthemidinae</taxon>
        <taxon>Tanacetum</taxon>
    </lineage>
</organism>
<keyword evidence="3" id="KW-1185">Reference proteome</keyword>
<reference evidence="2" key="2">
    <citation type="submission" date="2022-01" db="EMBL/GenBank/DDBJ databases">
        <authorList>
            <person name="Yamashiro T."/>
            <person name="Shiraishi A."/>
            <person name="Satake H."/>
            <person name="Nakayama K."/>
        </authorList>
    </citation>
    <scope>NUCLEOTIDE SEQUENCE</scope>
</reference>
<evidence type="ECO:0000313" key="2">
    <source>
        <dbReference type="EMBL" id="GJS93972.1"/>
    </source>
</evidence>
<accession>A0ABQ4ZYM8</accession>
<evidence type="ECO:0000256" key="1">
    <source>
        <dbReference type="SAM" id="MobiDB-lite"/>
    </source>
</evidence>
<evidence type="ECO:0000313" key="3">
    <source>
        <dbReference type="Proteomes" id="UP001151760"/>
    </source>
</evidence>
<name>A0ABQ4ZYM8_9ASTR</name>
<sequence length="247" mass="29060">MLTYLKNMAGYKQSQLKNKSFAEIQKLFDKAMTRVNMFVDKDTELVKESSKKAEAEMAQESSLKRAGDELEQEKEKKQKIDNDQEEAEMKKLIKIIPDEEEVATDVIPLATKPPSIVDSKIMLRDFDKEDLETLWKLVKAKHGSTRPEEGYERVLWGDLRIMFEHNIEDTVWRNLLGNKVLIWKLFDSCGVHFVRFQDMHLFMLVEKRYPLTPATITEMLNKKLQTDHLNEMCYQLLKLMTKQLKKQ</sequence>
<comment type="caution">
    <text evidence="2">The sequence shown here is derived from an EMBL/GenBank/DDBJ whole genome shotgun (WGS) entry which is preliminary data.</text>
</comment>